<proteinExistence type="inferred from homology"/>
<dbReference type="PIRSF" id="PIRSF003107">
    <property type="entry name" value="PhoU"/>
    <property type="match status" value="1"/>
</dbReference>
<dbReference type="Gene3D" id="1.20.58.220">
    <property type="entry name" value="Phosphate transport system protein phou homolog 2, domain 2"/>
    <property type="match status" value="2"/>
</dbReference>
<comment type="function">
    <text evidence="2">Plays a role in the regulation of phosphate uptake.</text>
</comment>
<keyword evidence="5" id="KW-1185">Reference proteome</keyword>
<evidence type="ECO:0000313" key="5">
    <source>
        <dbReference type="Proteomes" id="UP001302274"/>
    </source>
</evidence>
<protein>
    <recommendedName>
        <fullName evidence="2">Phosphate-specific transport system accessory protein PhoU</fullName>
    </recommendedName>
</protein>
<dbReference type="Pfam" id="PF01895">
    <property type="entry name" value="PhoU"/>
    <property type="match status" value="2"/>
</dbReference>
<keyword evidence="2" id="KW-0813">Transport</keyword>
<evidence type="ECO:0000256" key="2">
    <source>
        <dbReference type="PIRNR" id="PIRNR003107"/>
    </source>
</evidence>
<comment type="caution">
    <text evidence="4">The sequence shown here is derived from an EMBL/GenBank/DDBJ whole genome shotgun (WGS) entry which is preliminary data.</text>
</comment>
<evidence type="ECO:0000259" key="3">
    <source>
        <dbReference type="Pfam" id="PF01895"/>
    </source>
</evidence>
<comment type="subcellular location">
    <subcellularLocation>
        <location evidence="2">Cytoplasm</location>
    </subcellularLocation>
</comment>
<feature type="domain" description="PhoU" evidence="3">
    <location>
        <begin position="105"/>
        <end position="190"/>
    </location>
</feature>
<dbReference type="InterPro" id="IPR038078">
    <property type="entry name" value="PhoU-like_sf"/>
</dbReference>
<reference evidence="4 5" key="1">
    <citation type="submission" date="2023-11" db="EMBL/GenBank/DDBJ databases">
        <title>A Novel Polar Bacteriovorax (B. antarcticus) Isolated from the Biocrust in Antarctica.</title>
        <authorList>
            <person name="Mun W."/>
            <person name="Choi S.Y."/>
            <person name="Mitchell R.J."/>
        </authorList>
    </citation>
    <scope>NUCLEOTIDE SEQUENCE [LARGE SCALE GENOMIC DNA]</scope>
    <source>
        <strain evidence="4 5">PP10</strain>
    </source>
</reference>
<dbReference type="InterPro" id="IPR026022">
    <property type="entry name" value="PhoU_dom"/>
</dbReference>
<dbReference type="Proteomes" id="UP001302274">
    <property type="component" value="Unassembled WGS sequence"/>
</dbReference>
<feature type="domain" description="PhoU" evidence="3">
    <location>
        <begin position="8"/>
        <end position="91"/>
    </location>
</feature>
<keyword evidence="2" id="KW-0592">Phosphate transport</keyword>
<evidence type="ECO:0000256" key="1">
    <source>
        <dbReference type="ARBA" id="ARBA00008107"/>
    </source>
</evidence>
<comment type="similarity">
    <text evidence="1 2">Belongs to the PhoU family.</text>
</comment>
<dbReference type="NCBIfam" id="TIGR02135">
    <property type="entry name" value="phoU_full"/>
    <property type="match status" value="1"/>
</dbReference>
<sequence length="212" mass="24167">MDICARDLRDHVLKMASLVEASLSSSLNVEKTMEDVFVLEKKINEFHILIDDACFKYIALKGPTAKDLRTAIAVMKINADLERMGDQAVKIKRHQVTINREILLLKNMALEVNLMVKNALDSFVRSNTKLATDVIHHDQEINAMNRDIVRDYINQIKNNEISFDEGYSIIKISKNLERIGDHAKNIAEDVIFLESGSDIRHNPEYKTGKKDS</sequence>
<comment type="subunit">
    <text evidence="2">Homodimer.</text>
</comment>
<dbReference type="SUPFAM" id="SSF109755">
    <property type="entry name" value="PhoU-like"/>
    <property type="match status" value="1"/>
</dbReference>
<gene>
    <name evidence="4" type="primary">phoU</name>
    <name evidence="4" type="ORF">SHI21_06910</name>
</gene>
<name>A0ABU5VTI7_9BACT</name>
<evidence type="ECO:0000313" key="4">
    <source>
        <dbReference type="EMBL" id="MEA9355922.1"/>
    </source>
</evidence>
<accession>A0ABU5VTI7</accession>
<dbReference type="PANTHER" id="PTHR42930">
    <property type="entry name" value="PHOSPHATE-SPECIFIC TRANSPORT SYSTEM ACCESSORY PROTEIN PHOU"/>
    <property type="match status" value="1"/>
</dbReference>
<dbReference type="InterPro" id="IPR028366">
    <property type="entry name" value="PhoU"/>
</dbReference>
<dbReference type="EMBL" id="JAYGJQ010000001">
    <property type="protein sequence ID" value="MEA9355922.1"/>
    <property type="molecule type" value="Genomic_DNA"/>
</dbReference>
<dbReference type="PANTHER" id="PTHR42930:SF3">
    <property type="entry name" value="PHOSPHATE-SPECIFIC TRANSPORT SYSTEM ACCESSORY PROTEIN PHOU"/>
    <property type="match status" value="1"/>
</dbReference>
<organism evidence="4 5">
    <name type="scientific">Bacteriovorax antarcticus</name>
    <dbReference type="NCBI Taxonomy" id="3088717"/>
    <lineage>
        <taxon>Bacteria</taxon>
        <taxon>Pseudomonadati</taxon>
        <taxon>Bdellovibrionota</taxon>
        <taxon>Bacteriovoracia</taxon>
        <taxon>Bacteriovoracales</taxon>
        <taxon>Bacteriovoracaceae</taxon>
        <taxon>Bacteriovorax</taxon>
    </lineage>
</organism>
<keyword evidence="2" id="KW-0963">Cytoplasm</keyword>
<dbReference type="RefSeq" id="WP_323575565.1">
    <property type="nucleotide sequence ID" value="NZ_JAYGJQ010000001.1"/>
</dbReference>